<evidence type="ECO:0000313" key="12">
    <source>
        <dbReference type="EMBL" id="OAH63007.1"/>
    </source>
</evidence>
<keyword evidence="5 9" id="KW-0694">RNA-binding</keyword>
<dbReference type="GO" id="GO:0006412">
    <property type="term" value="P:translation"/>
    <property type="evidence" value="ECO:0007669"/>
    <property type="project" value="UniProtKB-UniRule"/>
</dbReference>
<dbReference type="PROSITE" id="PS01199">
    <property type="entry name" value="RIBOSOMAL_L1"/>
    <property type="match status" value="1"/>
</dbReference>
<evidence type="ECO:0000256" key="9">
    <source>
        <dbReference type="HAMAP-Rule" id="MF_01318"/>
    </source>
</evidence>
<evidence type="ECO:0000256" key="7">
    <source>
        <dbReference type="ARBA" id="ARBA00023274"/>
    </source>
</evidence>
<dbReference type="AlphaFoldDB" id="A0A177LCF2"/>
<gene>
    <name evidence="9" type="primary">rplA</name>
    <name evidence="11" type="ORF">AWH48_15420</name>
    <name evidence="12" type="ORF">AWH49_07435</name>
</gene>
<dbReference type="Proteomes" id="UP000076935">
    <property type="component" value="Unassembled WGS sequence"/>
</dbReference>
<evidence type="ECO:0000256" key="6">
    <source>
        <dbReference type="ARBA" id="ARBA00022980"/>
    </source>
</evidence>
<proteinExistence type="inferred from homology"/>
<dbReference type="PANTHER" id="PTHR36427:SF3">
    <property type="entry name" value="LARGE RIBOSOMAL SUBUNIT PROTEIN UL1M"/>
    <property type="match status" value="1"/>
</dbReference>
<dbReference type="InterPro" id="IPR002143">
    <property type="entry name" value="Ribosomal_uL1"/>
</dbReference>
<evidence type="ECO:0000256" key="3">
    <source>
        <dbReference type="ARBA" id="ARBA00022730"/>
    </source>
</evidence>
<dbReference type="GO" id="GO:0003735">
    <property type="term" value="F:structural constituent of ribosome"/>
    <property type="evidence" value="ECO:0007669"/>
    <property type="project" value="InterPro"/>
</dbReference>
<keyword evidence="2 9" id="KW-0678">Repressor</keyword>
<comment type="function">
    <text evidence="9">Protein L1 is also a translational repressor protein, it controls the translation of the L11 operon by binding to its mRNA.</text>
</comment>
<protein>
    <recommendedName>
        <fullName evidence="8 9">Large ribosomal subunit protein uL1</fullName>
    </recommendedName>
</protein>
<dbReference type="EMBL" id="LQWY01000004">
    <property type="protein sequence ID" value="OAH63007.1"/>
    <property type="molecule type" value="Genomic_DNA"/>
</dbReference>
<dbReference type="InterPro" id="IPR023673">
    <property type="entry name" value="Ribosomal_uL1_CS"/>
</dbReference>
<dbReference type="CDD" id="cd00403">
    <property type="entry name" value="Ribosomal_L1"/>
    <property type="match status" value="1"/>
</dbReference>
<dbReference type="GO" id="GO:0006417">
    <property type="term" value="P:regulation of translation"/>
    <property type="evidence" value="ECO:0007669"/>
    <property type="project" value="UniProtKB-KW"/>
</dbReference>
<keyword evidence="6 9" id="KW-0689">Ribosomal protein</keyword>
<dbReference type="FunFam" id="3.40.50.790:FF:000001">
    <property type="entry name" value="50S ribosomal protein L1"/>
    <property type="match status" value="1"/>
</dbReference>
<evidence type="ECO:0000256" key="10">
    <source>
        <dbReference type="RuleBase" id="RU000659"/>
    </source>
</evidence>
<dbReference type="Proteomes" id="UP000077271">
    <property type="component" value="Unassembled WGS sequence"/>
</dbReference>
<keyword evidence="9" id="KW-0820">tRNA-binding</keyword>
<dbReference type="GO" id="GO:0019843">
    <property type="term" value="F:rRNA binding"/>
    <property type="evidence" value="ECO:0007669"/>
    <property type="project" value="UniProtKB-UniRule"/>
</dbReference>
<dbReference type="SUPFAM" id="SSF56808">
    <property type="entry name" value="Ribosomal protein L1"/>
    <property type="match status" value="1"/>
</dbReference>
<dbReference type="GO" id="GO:0015934">
    <property type="term" value="C:large ribosomal subunit"/>
    <property type="evidence" value="ECO:0007669"/>
    <property type="project" value="InterPro"/>
</dbReference>
<reference evidence="13 14" key="1">
    <citation type="submission" date="2016-01" db="EMBL/GenBank/DDBJ databases">
        <title>Investigation of taxonomic status of Bacillus aminovorans.</title>
        <authorList>
            <person name="Verma A."/>
            <person name="Pal Y."/>
            <person name="Krishnamurthi S."/>
        </authorList>
    </citation>
    <scope>NUCLEOTIDE SEQUENCE [LARGE SCALE GENOMIC DNA]</scope>
    <source>
        <strain evidence="12 13">DSM 1314</strain>
        <strain evidence="11 14">DSM 4337</strain>
    </source>
</reference>
<dbReference type="HAMAP" id="MF_01318_B">
    <property type="entry name" value="Ribosomal_uL1_B"/>
    <property type="match status" value="1"/>
</dbReference>
<dbReference type="Gene3D" id="3.30.190.20">
    <property type="match status" value="1"/>
</dbReference>
<dbReference type="InterPro" id="IPR016095">
    <property type="entry name" value="Ribosomal_uL1_3-a/b-sand"/>
</dbReference>
<name>A0A177LCF2_9BACI</name>
<dbReference type="Pfam" id="PF00687">
    <property type="entry name" value="Ribosomal_L1"/>
    <property type="match status" value="1"/>
</dbReference>
<keyword evidence="7 9" id="KW-0687">Ribonucleoprotein</keyword>
<keyword evidence="4 9" id="KW-0810">Translation regulation</keyword>
<evidence type="ECO:0000313" key="14">
    <source>
        <dbReference type="Proteomes" id="UP000077271"/>
    </source>
</evidence>
<evidence type="ECO:0000256" key="1">
    <source>
        <dbReference type="ARBA" id="ARBA00010531"/>
    </source>
</evidence>
<dbReference type="Gene3D" id="3.40.50.790">
    <property type="match status" value="1"/>
</dbReference>
<dbReference type="RefSeq" id="WP_018395144.1">
    <property type="nucleotide sequence ID" value="NZ_JBCNAN010000016.1"/>
</dbReference>
<dbReference type="STRING" id="29332.AWH48_15420"/>
<evidence type="ECO:0000256" key="5">
    <source>
        <dbReference type="ARBA" id="ARBA00022884"/>
    </source>
</evidence>
<dbReference type="InterPro" id="IPR023674">
    <property type="entry name" value="Ribosomal_uL1-like"/>
</dbReference>
<organism evidence="12 13">
    <name type="scientific">Domibacillus aminovorans</name>
    <dbReference type="NCBI Taxonomy" id="29332"/>
    <lineage>
        <taxon>Bacteria</taxon>
        <taxon>Bacillati</taxon>
        <taxon>Bacillota</taxon>
        <taxon>Bacilli</taxon>
        <taxon>Bacillales</taxon>
        <taxon>Bacillaceae</taxon>
        <taxon>Domibacillus</taxon>
    </lineage>
</organism>
<dbReference type="PIRSF" id="PIRSF002155">
    <property type="entry name" value="Ribosomal_L1"/>
    <property type="match status" value="1"/>
</dbReference>
<comment type="similarity">
    <text evidence="1 9 10">Belongs to the universal ribosomal protein uL1 family.</text>
</comment>
<evidence type="ECO:0000256" key="8">
    <source>
        <dbReference type="ARBA" id="ARBA00035241"/>
    </source>
</evidence>
<dbReference type="OrthoDB" id="9803740at2"/>
<dbReference type="InterPro" id="IPR028364">
    <property type="entry name" value="Ribosomal_uL1/biogenesis"/>
</dbReference>
<comment type="subunit">
    <text evidence="9">Part of the 50S ribosomal subunit.</text>
</comment>
<evidence type="ECO:0000256" key="2">
    <source>
        <dbReference type="ARBA" id="ARBA00022491"/>
    </source>
</evidence>
<comment type="function">
    <text evidence="9">Binds directly to 23S rRNA. The L1 stalk is quite mobile in the ribosome, and is involved in E site tRNA release.</text>
</comment>
<keyword evidence="3 9" id="KW-0699">rRNA-binding</keyword>
<evidence type="ECO:0000256" key="4">
    <source>
        <dbReference type="ARBA" id="ARBA00022845"/>
    </source>
</evidence>
<dbReference type="GO" id="GO:0000049">
    <property type="term" value="F:tRNA binding"/>
    <property type="evidence" value="ECO:0007669"/>
    <property type="project" value="UniProtKB-KW"/>
</dbReference>
<dbReference type="NCBIfam" id="TIGR01169">
    <property type="entry name" value="rplA_bact"/>
    <property type="match status" value="1"/>
</dbReference>
<evidence type="ECO:0000313" key="13">
    <source>
        <dbReference type="Proteomes" id="UP000076935"/>
    </source>
</evidence>
<dbReference type="InterPro" id="IPR005878">
    <property type="entry name" value="Ribosom_uL1_bac-type"/>
</dbReference>
<evidence type="ECO:0000313" key="11">
    <source>
        <dbReference type="EMBL" id="OAH59314.1"/>
    </source>
</evidence>
<accession>A0A177LCF2</accession>
<dbReference type="PANTHER" id="PTHR36427">
    <property type="entry name" value="54S RIBOSOMAL PROTEIN L1, MITOCHONDRIAL"/>
    <property type="match status" value="1"/>
</dbReference>
<comment type="caution">
    <text evidence="12">The sequence shown here is derived from an EMBL/GenBank/DDBJ whole genome shotgun (WGS) entry which is preliminary data.</text>
</comment>
<keyword evidence="13" id="KW-1185">Reference proteome</keyword>
<sequence>MTKHGKKFQEAAKLVDRTKQYSVEEAIELVKKTSTVKFDATVEAAFRLGIDPKKADQQIRGALVLPNGTGKTQRVLVFAKGEKVKEAEAAGADYVGDSEYITKIQQGWFEFDVIVATPDMMGEVGKLGRVLGPKGLMPNPKTGTVTFDLEKALQEIKAGKVEYRADKAGNIHVPVGKVSFDNEKLVENFAAIFDTMLKVKPSAAKGVYMKNVSVTSTMGPGVKIDPSLVAQTKN</sequence>
<dbReference type="EMBL" id="LQWZ01000003">
    <property type="protein sequence ID" value="OAH59314.1"/>
    <property type="molecule type" value="Genomic_DNA"/>
</dbReference>